<protein>
    <submittedName>
        <fullName evidence="1">Uncharacterized protein</fullName>
    </submittedName>
</protein>
<gene>
    <name evidence="1" type="ORF">F5X68DRAFT_236663</name>
</gene>
<evidence type="ECO:0000313" key="2">
    <source>
        <dbReference type="Proteomes" id="UP000770015"/>
    </source>
</evidence>
<keyword evidence="2" id="KW-1185">Reference proteome</keyword>
<name>A0A9P9A5R9_9PEZI</name>
<sequence>MYEPDEDSENLAYVEDGSRAGVFEESPGPLSPLQLQQALGVPGIGHQIAHDSSIAPSDQRRLYTDHELPPGCRRDHIAGVNIFPMHTPSNARPYFLWAWKERLDQILRHWTEAVDTIIRAVDERIQDDLAIMASKCNDNKIEKLAASIDEVAQWAMHLDPMKKKLRSMLDDWNNFRQPDGGGKYFQDECMPPENVSGQGPRNSFGTLKALYSSGALLLKQLEDATSTLEGKLNQATRKPWPTVRRKE</sequence>
<dbReference type="EMBL" id="JAGSXJ010000033">
    <property type="protein sequence ID" value="KAH6668646.1"/>
    <property type="molecule type" value="Genomic_DNA"/>
</dbReference>
<dbReference type="Proteomes" id="UP000770015">
    <property type="component" value="Unassembled WGS sequence"/>
</dbReference>
<accession>A0A9P9A5R9</accession>
<organism evidence="1 2">
    <name type="scientific">Plectosphaerella plurivora</name>
    <dbReference type="NCBI Taxonomy" id="936078"/>
    <lineage>
        <taxon>Eukaryota</taxon>
        <taxon>Fungi</taxon>
        <taxon>Dikarya</taxon>
        <taxon>Ascomycota</taxon>
        <taxon>Pezizomycotina</taxon>
        <taxon>Sordariomycetes</taxon>
        <taxon>Hypocreomycetidae</taxon>
        <taxon>Glomerellales</taxon>
        <taxon>Plectosphaerellaceae</taxon>
        <taxon>Plectosphaerella</taxon>
    </lineage>
</organism>
<comment type="caution">
    <text evidence="1">The sequence shown here is derived from an EMBL/GenBank/DDBJ whole genome shotgun (WGS) entry which is preliminary data.</text>
</comment>
<dbReference type="AlphaFoldDB" id="A0A9P9A5R9"/>
<proteinExistence type="predicted"/>
<evidence type="ECO:0000313" key="1">
    <source>
        <dbReference type="EMBL" id="KAH6668646.1"/>
    </source>
</evidence>
<reference evidence="1" key="1">
    <citation type="journal article" date="2021" name="Nat. Commun.">
        <title>Genetic determinants of endophytism in the Arabidopsis root mycobiome.</title>
        <authorList>
            <person name="Mesny F."/>
            <person name="Miyauchi S."/>
            <person name="Thiergart T."/>
            <person name="Pickel B."/>
            <person name="Atanasova L."/>
            <person name="Karlsson M."/>
            <person name="Huettel B."/>
            <person name="Barry K.W."/>
            <person name="Haridas S."/>
            <person name="Chen C."/>
            <person name="Bauer D."/>
            <person name="Andreopoulos W."/>
            <person name="Pangilinan J."/>
            <person name="LaButti K."/>
            <person name="Riley R."/>
            <person name="Lipzen A."/>
            <person name="Clum A."/>
            <person name="Drula E."/>
            <person name="Henrissat B."/>
            <person name="Kohler A."/>
            <person name="Grigoriev I.V."/>
            <person name="Martin F.M."/>
            <person name="Hacquard S."/>
        </authorList>
    </citation>
    <scope>NUCLEOTIDE SEQUENCE</scope>
    <source>
        <strain evidence="1">MPI-SDFR-AT-0117</strain>
    </source>
</reference>